<evidence type="ECO:0000256" key="8">
    <source>
        <dbReference type="ARBA" id="ARBA00064817"/>
    </source>
</evidence>
<evidence type="ECO:0000256" key="4">
    <source>
        <dbReference type="ARBA" id="ARBA00023187"/>
    </source>
</evidence>
<dbReference type="SMR" id="A0A1D6NNG0"/>
<organism evidence="10">
    <name type="scientific">Zea mays</name>
    <name type="common">Maize</name>
    <dbReference type="NCBI Taxonomy" id="4577"/>
    <lineage>
        <taxon>Eukaryota</taxon>
        <taxon>Viridiplantae</taxon>
        <taxon>Streptophyta</taxon>
        <taxon>Embryophyta</taxon>
        <taxon>Tracheophyta</taxon>
        <taxon>Spermatophyta</taxon>
        <taxon>Magnoliopsida</taxon>
        <taxon>Liliopsida</taxon>
        <taxon>Poales</taxon>
        <taxon>Poaceae</taxon>
        <taxon>PACMAD clade</taxon>
        <taxon>Panicoideae</taxon>
        <taxon>Andropogonodae</taxon>
        <taxon>Andropogoneae</taxon>
        <taxon>Tripsacinae</taxon>
        <taxon>Zea</taxon>
    </lineage>
</organism>
<name>A0A1D6NNG0_MAIZE</name>
<comment type="similarity">
    <text evidence="7">Belongs to the PRPF40 family.</text>
</comment>
<dbReference type="SMART" id="SM00441">
    <property type="entry name" value="FF"/>
    <property type="match status" value="4"/>
</dbReference>
<dbReference type="SMART" id="SM00456">
    <property type="entry name" value="WW"/>
    <property type="match status" value="2"/>
</dbReference>
<keyword evidence="4" id="KW-0508">mRNA splicing</keyword>
<dbReference type="InParanoid" id="A0A1D6NNG0"/>
<dbReference type="InterPro" id="IPR039726">
    <property type="entry name" value="Prp40-like"/>
</dbReference>
<evidence type="ECO:0000256" key="3">
    <source>
        <dbReference type="ARBA" id="ARBA00022737"/>
    </source>
</evidence>
<dbReference type="STRING" id="4577.A0A1D6NNG0"/>
<accession>A0A1D6NNG0</accession>
<gene>
    <name evidence="10" type="ORF">ZEAMMB73_Zm00001d044570</name>
</gene>
<comment type="function">
    <text evidence="6">Binds the phosphorylated C-terminal domain (CTD) of the largest subunit of RNA polymerase II and functions as a scaffold for RNA processing machineries. May be involved in pre-mRNA splicing.</text>
</comment>
<evidence type="ECO:0000256" key="1">
    <source>
        <dbReference type="ARBA" id="ARBA00004123"/>
    </source>
</evidence>
<dbReference type="PROSITE" id="PS51676">
    <property type="entry name" value="FF"/>
    <property type="match status" value="4"/>
</dbReference>
<keyword evidence="5" id="KW-0539">Nucleus</keyword>
<feature type="region of interest" description="Disordered" evidence="9">
    <location>
        <begin position="416"/>
        <end position="447"/>
    </location>
</feature>
<feature type="compositionally biased region" description="Low complexity" evidence="9">
    <location>
        <begin position="1217"/>
        <end position="1228"/>
    </location>
</feature>
<dbReference type="PROSITE" id="PS01159">
    <property type="entry name" value="WW_DOMAIN_1"/>
    <property type="match status" value="1"/>
</dbReference>
<evidence type="ECO:0000313" key="10">
    <source>
        <dbReference type="EMBL" id="ONM41700.1"/>
    </source>
</evidence>
<dbReference type="FunFam" id="1.10.10.440:FF:000013">
    <property type="entry name" value="pre-mRNA-processing protein 40A isoform X1"/>
    <property type="match status" value="1"/>
</dbReference>
<dbReference type="InterPro" id="IPR001202">
    <property type="entry name" value="WW_dom"/>
</dbReference>
<keyword evidence="3" id="KW-0677">Repeat</keyword>
<dbReference type="InterPro" id="IPR036517">
    <property type="entry name" value="FF_domain_sf"/>
</dbReference>
<evidence type="ECO:0000256" key="5">
    <source>
        <dbReference type="ARBA" id="ARBA00023242"/>
    </source>
</evidence>
<dbReference type="FunFam" id="2.20.70.10:FF:000127">
    <property type="entry name" value="Pre-mRNA-processing protein 40A"/>
    <property type="match status" value="1"/>
</dbReference>
<dbReference type="InterPro" id="IPR002713">
    <property type="entry name" value="FF_domain"/>
</dbReference>
<feature type="compositionally biased region" description="Acidic residues" evidence="9">
    <location>
        <begin position="435"/>
        <end position="446"/>
    </location>
</feature>
<dbReference type="Gene3D" id="2.20.70.10">
    <property type="match status" value="2"/>
</dbReference>
<dbReference type="GO" id="GO:0005634">
    <property type="term" value="C:nucleus"/>
    <property type="evidence" value="ECO:0007669"/>
    <property type="project" value="UniProtKB-SubCell"/>
</dbReference>
<dbReference type="PANTHER" id="PTHR11864:SF0">
    <property type="entry name" value="PRP40 PRE-MRNA PROCESSING FACTOR 40 HOMOLOG A (YEAST)"/>
    <property type="match status" value="1"/>
</dbReference>
<dbReference type="GO" id="GO:0045292">
    <property type="term" value="P:mRNA cis splicing, via spliceosome"/>
    <property type="evidence" value="ECO:0007669"/>
    <property type="project" value="InterPro"/>
</dbReference>
<feature type="region of interest" description="Disordered" evidence="9">
    <location>
        <begin position="1208"/>
        <end position="1228"/>
    </location>
</feature>
<dbReference type="FunFam" id="1.10.10.440:FF:000022">
    <property type="entry name" value="Pre-mRNA-processing protein 40A"/>
    <property type="match status" value="1"/>
</dbReference>
<dbReference type="Pfam" id="PF00397">
    <property type="entry name" value="WW"/>
    <property type="match status" value="2"/>
</dbReference>
<dbReference type="PROSITE" id="PS50020">
    <property type="entry name" value="WW_DOMAIN_2"/>
    <property type="match status" value="2"/>
</dbReference>
<evidence type="ECO:0000256" key="2">
    <source>
        <dbReference type="ARBA" id="ARBA00022664"/>
    </source>
</evidence>
<dbReference type="FunFam" id="1.10.10.440:FF:000019">
    <property type="entry name" value="Pre-mRNA-processing protein 40A"/>
    <property type="match status" value="1"/>
</dbReference>
<dbReference type="IntAct" id="A0A1D6NNG0">
    <property type="interactions" value="11"/>
</dbReference>
<proteinExistence type="inferred from homology"/>
<evidence type="ECO:0000256" key="7">
    <source>
        <dbReference type="ARBA" id="ARBA00061317"/>
    </source>
</evidence>
<dbReference type="EMBL" id="CM007649">
    <property type="protein sequence ID" value="ONM41700.1"/>
    <property type="molecule type" value="Genomic_DNA"/>
</dbReference>
<comment type="subunit">
    <text evidence="8">Interacts (via the WW domains) with the phosphorylated C-terminal domain of NRPB1 (via CTD domain).</text>
</comment>
<feature type="region of interest" description="Disordered" evidence="9">
    <location>
        <begin position="57"/>
        <end position="79"/>
    </location>
</feature>
<dbReference type="FunFam" id="2.20.70.10:FF:000228">
    <property type="entry name" value="Pre-mRNA-processing protein 40A"/>
    <property type="match status" value="1"/>
</dbReference>
<dbReference type="SUPFAM" id="SSF81698">
    <property type="entry name" value="FF domain"/>
    <property type="match status" value="4"/>
</dbReference>
<comment type="subcellular location">
    <subcellularLocation>
        <location evidence="1">Nucleus</location>
    </subcellularLocation>
</comment>
<dbReference type="Gene3D" id="1.10.10.440">
    <property type="entry name" value="FF domain"/>
    <property type="match status" value="4"/>
</dbReference>
<evidence type="ECO:0000256" key="6">
    <source>
        <dbReference type="ARBA" id="ARBA00056384"/>
    </source>
</evidence>
<dbReference type="Pfam" id="PF25432">
    <property type="entry name" value="FF_PRPF40A"/>
    <property type="match status" value="1"/>
</dbReference>
<sequence>MGTMAGEICITGAGANGTRSTFASYNGNGAVISGGALPTLCWYFDGGLMASNMQASGLPQATAPPRPPMMGSSAQPQNLGPPMPMQFRPVIPSQPPPQFVPPAAQQFRSVGEPMPGANVGMPGQMPHFPQPGQHMPHSNQVPPVSQGVPMVYQPARPMSSAPMQPQQQAAYAGGHLLTMGAPMQPLTYTYQPTSIPPVVQPWSTGPGQSVTHVPPLVQSGHQQVSAPTTLPPVNLSEPSSSDWQEHTAAEGKKYYYNKKTRQSSWEKPVELMTPLERADASTEWKEFTTPEGRKYYFNKVTKQSKWTIPDELKVARELAEKASNQQPDQESGIATSALVRSAAFEPSTAPANQSSSAVGIIASSTHDGSSNSVLSGAPLPHNVENTSSSIVGMQNGGSSTAVVPVAASTEVPLVATDAGSSRNNDENSSLTTGADAEDGTSAEDLEEAKKTMPVAGKINVTPVEEKTSEEEPVVYATKMEAKNAFKSLLESVNVESDWTWDQTMRVIINDKRYGALKTLGERKQAFNEYLNQRKKFEAEEKRIKQRKARDDFLAMLEERKELTSSTRWSKAILMFEDDERFKAVERPREREDLFENYLVELHKKEKAKAAEEHKRYVAEYRAFLESCDFIKASTQWRKVQERLEDDERYSRLEKFDRLDIFQEYIRHLEKEEEEQKRDQVRRQERKNRDGFRKMLEEHVADGTLNARTRWRDYCAQIKDSQSYLAVASNTSGSTPKELFDDVIEELDKQYQEDKTQIKEVVKSGKIPMTTSWTLEEFQTAILEDDALKGISTINIKLIYDDQLERLKEKEQKEAKKRQRLGENFSDLLYSIKDRALDSETYARELFEECVVHLKERLKEKERLREEEKGHRSFDCPLIKESVWHRISPTAASGSSGIPSRPVTPVSAWHKYSLPRCDSCRTGGGRALLQPEARVSVWNRISVVKAKPKKLVWRRKAHQHLQVAGAVPATPCKAALMAGNVWCPGSRSLGGGSRDSLRADDGNAVLARDRSGTCQPPVTNQGTACQISCTVDTSELHKIADPLLDCLLADWETRHSSMFHQSSRIFIDPCCLDMTVDLGGFGPQSSNWDLGYLRVNLSGFSLPSGMVYGGATTVKIFYQRRRKTTAGNKIATINDDDNVEAHALRLGLDVDVTAVTPSDPPSDVEGAADTPSEIISRFHGPLLLEYNGTARRADADSTVPLRPEVVASNDSSMQSFGDSCESSLDPSSSMESRRRSFMAKITMAPSQLLAAPVLPKRMHMAQIQIVKTGTKDIKRTEIVVEEMEHMSWKMVNLERMGRSISLSVCYRDCQ</sequence>
<evidence type="ECO:0000256" key="9">
    <source>
        <dbReference type="SAM" id="MobiDB-lite"/>
    </source>
</evidence>
<dbReference type="InterPro" id="IPR036020">
    <property type="entry name" value="WW_dom_sf"/>
</dbReference>
<protein>
    <submittedName>
        <fullName evidence="10">Pre-mRNA-processing protein 40A</fullName>
    </submittedName>
</protein>
<feature type="compositionally biased region" description="Polar residues" evidence="9">
    <location>
        <begin position="418"/>
        <end position="432"/>
    </location>
</feature>
<dbReference type="GO" id="GO:0070063">
    <property type="term" value="F:RNA polymerase binding"/>
    <property type="evidence" value="ECO:0007669"/>
    <property type="project" value="UniProtKB-ARBA"/>
</dbReference>
<dbReference type="CDD" id="cd00201">
    <property type="entry name" value="WW"/>
    <property type="match status" value="2"/>
</dbReference>
<dbReference type="FunFam" id="1.10.10.440:FF:000024">
    <property type="entry name" value="Pre-mRNA-processing protein 40A"/>
    <property type="match status" value="1"/>
</dbReference>
<dbReference type="SUPFAM" id="SSF51045">
    <property type="entry name" value="WW domain"/>
    <property type="match status" value="2"/>
</dbReference>
<dbReference type="Pfam" id="PF01846">
    <property type="entry name" value="FF"/>
    <property type="match status" value="4"/>
</dbReference>
<keyword evidence="2" id="KW-0507">mRNA processing</keyword>
<dbReference type="PANTHER" id="PTHR11864">
    <property type="entry name" value="PRE-MRNA-PROCESSING PROTEIN PRP40"/>
    <property type="match status" value="1"/>
</dbReference>
<reference evidence="10" key="1">
    <citation type="submission" date="2015-12" db="EMBL/GenBank/DDBJ databases">
        <title>Update maize B73 reference genome by single molecule sequencing technologies.</title>
        <authorList>
            <consortium name="Maize Genome Sequencing Project"/>
            <person name="Ware D."/>
        </authorList>
    </citation>
    <scope>NUCLEOTIDE SEQUENCE [LARGE SCALE GENOMIC DNA]</scope>
    <source>
        <tissue evidence="10">Seedling</tissue>
    </source>
</reference>